<dbReference type="OrthoDB" id="174098at2157"/>
<evidence type="ECO:0008006" key="3">
    <source>
        <dbReference type="Google" id="ProtNLM"/>
    </source>
</evidence>
<dbReference type="EMBL" id="WUUT01000001">
    <property type="protein sequence ID" value="MXR51021.1"/>
    <property type="molecule type" value="Genomic_DNA"/>
</dbReference>
<proteinExistence type="predicted"/>
<sequence>MESVESLADRWRQIYRTLQSGTRRQIIGSLLEADADASLSLPEAANSPEYRLDPELLTTNLVHEHLPLMAEGGFIEWERDPFTVARGPQFADVASVLLAVDQSEEIPAHLIEGCYFHGESVNS</sequence>
<comment type="caution">
    <text evidence="1">The sequence shown here is derived from an EMBL/GenBank/DDBJ whole genome shotgun (WGS) entry which is preliminary data.</text>
</comment>
<dbReference type="Proteomes" id="UP000466535">
    <property type="component" value="Unassembled WGS sequence"/>
</dbReference>
<keyword evidence="2" id="KW-1185">Reference proteome</keyword>
<name>A0A6B0T751_9EURY</name>
<evidence type="ECO:0000313" key="1">
    <source>
        <dbReference type="EMBL" id="MXR51021.1"/>
    </source>
</evidence>
<evidence type="ECO:0000313" key="2">
    <source>
        <dbReference type="Proteomes" id="UP000466535"/>
    </source>
</evidence>
<dbReference type="RefSeq" id="WP_159763101.1">
    <property type="nucleotide sequence ID" value="NZ_WUUT01000001.1"/>
</dbReference>
<protein>
    <recommendedName>
        <fullName evidence="3">ArsR family transcriptional regulator</fullName>
    </recommendedName>
</protein>
<accession>A0A6B0T751</accession>
<reference evidence="1 2" key="1">
    <citation type="submission" date="2019-12" db="EMBL/GenBank/DDBJ databases">
        <title>Isolation and characterization of three novel carbon monoxide-oxidizing members of Halobacteria from salione crusts and soils.</title>
        <authorList>
            <person name="Myers M.R."/>
            <person name="King G.M."/>
        </authorList>
    </citation>
    <scope>NUCLEOTIDE SEQUENCE [LARGE SCALE GENOMIC DNA]</scope>
    <source>
        <strain evidence="1 2">WSH3</strain>
    </source>
</reference>
<gene>
    <name evidence="1" type="ORF">GRX03_05295</name>
</gene>
<organism evidence="1 2">
    <name type="scientific">Halovenus carboxidivorans</name>
    <dbReference type="NCBI Taxonomy" id="2692199"/>
    <lineage>
        <taxon>Archaea</taxon>
        <taxon>Methanobacteriati</taxon>
        <taxon>Methanobacteriota</taxon>
        <taxon>Stenosarchaea group</taxon>
        <taxon>Halobacteria</taxon>
        <taxon>Halobacteriales</taxon>
        <taxon>Haloarculaceae</taxon>
        <taxon>Halovenus</taxon>
    </lineage>
</organism>
<dbReference type="AlphaFoldDB" id="A0A6B0T751"/>